<evidence type="ECO:0000313" key="3">
    <source>
        <dbReference type="Proteomes" id="UP001166286"/>
    </source>
</evidence>
<feature type="compositionally biased region" description="Low complexity" evidence="1">
    <location>
        <begin position="42"/>
        <end position="56"/>
    </location>
</feature>
<evidence type="ECO:0000256" key="1">
    <source>
        <dbReference type="SAM" id="MobiDB-lite"/>
    </source>
</evidence>
<keyword evidence="3" id="KW-1185">Reference proteome</keyword>
<evidence type="ECO:0000313" key="2">
    <source>
        <dbReference type="EMBL" id="KAK0512646.1"/>
    </source>
</evidence>
<sequence>MALGVSDSTSTRPSTARESSLPAGTIIQSAPFTIAPFGNPQSSNGVAGNSGSSIAGTQPVSGVSSYSRANSPSPSSECSDDPKDATFGPKLQVTVSSGTSKPPQEQFSKSHSHSITRREEIPLSELEAAVVEAAELTRLIVDNKANVKPSKSFGVCLPALELRCLTLSELTALREVRRRLRRPVAPDPNLENKEQHLPRCRTINFTGAFLWPVEEVRPEELLGNSLDALDPIRVDYKCHIVFDDKGPITHRKYFYKIEEVLRHPPARTEPDSGTSLSTSLVSGVFGQQHTANYPRPGSTKEPYSGLYQWLSRSKKPSRPVYSTPRLQPMITASRPRCCRKPFSIATHRGYECLAAHT</sequence>
<dbReference type="AlphaFoldDB" id="A0AA39R399"/>
<feature type="region of interest" description="Disordered" evidence="1">
    <location>
        <begin position="1"/>
        <end position="119"/>
    </location>
</feature>
<comment type="caution">
    <text evidence="2">The sequence shown here is derived from an EMBL/GenBank/DDBJ whole genome shotgun (WGS) entry which is preliminary data.</text>
</comment>
<proteinExistence type="predicted"/>
<reference evidence="2" key="1">
    <citation type="submission" date="2023-03" db="EMBL/GenBank/DDBJ databases">
        <title>Complete genome of Cladonia borealis.</title>
        <authorList>
            <person name="Park H."/>
        </authorList>
    </citation>
    <scope>NUCLEOTIDE SEQUENCE</scope>
    <source>
        <strain evidence="2">ANT050790</strain>
    </source>
</reference>
<name>A0AA39R399_9LECA</name>
<dbReference type="Proteomes" id="UP001166286">
    <property type="component" value="Unassembled WGS sequence"/>
</dbReference>
<organism evidence="2 3">
    <name type="scientific">Cladonia borealis</name>
    <dbReference type="NCBI Taxonomy" id="184061"/>
    <lineage>
        <taxon>Eukaryota</taxon>
        <taxon>Fungi</taxon>
        <taxon>Dikarya</taxon>
        <taxon>Ascomycota</taxon>
        <taxon>Pezizomycotina</taxon>
        <taxon>Lecanoromycetes</taxon>
        <taxon>OSLEUM clade</taxon>
        <taxon>Lecanoromycetidae</taxon>
        <taxon>Lecanorales</taxon>
        <taxon>Lecanorineae</taxon>
        <taxon>Cladoniaceae</taxon>
        <taxon>Cladonia</taxon>
    </lineage>
</organism>
<dbReference type="EMBL" id="JAFEKC020000009">
    <property type="protein sequence ID" value="KAK0512646.1"/>
    <property type="molecule type" value="Genomic_DNA"/>
</dbReference>
<protein>
    <submittedName>
        <fullName evidence="2">Uncharacterized protein</fullName>
    </submittedName>
</protein>
<gene>
    <name evidence="2" type="ORF">JMJ35_004663</name>
</gene>
<feature type="compositionally biased region" description="Polar residues" evidence="1">
    <location>
        <begin position="1"/>
        <end position="18"/>
    </location>
</feature>
<feature type="compositionally biased region" description="Polar residues" evidence="1">
    <location>
        <begin position="93"/>
        <end position="109"/>
    </location>
</feature>
<accession>A0AA39R399</accession>
<feature type="compositionally biased region" description="Low complexity" evidence="1">
    <location>
        <begin position="64"/>
        <end position="77"/>
    </location>
</feature>